<dbReference type="Proteomes" id="UP000694460">
    <property type="component" value="Unassembled WGS sequence"/>
</dbReference>
<dbReference type="Gene3D" id="1.10.10.2910">
    <property type="match status" value="1"/>
</dbReference>
<reference evidence="4 5" key="1">
    <citation type="submission" date="2021-03" db="EMBL/GenBank/DDBJ databases">
        <title>Sequencing the genomes of 1000 actinobacteria strains.</title>
        <authorList>
            <person name="Klenk H.-P."/>
        </authorList>
    </citation>
    <scope>NUCLEOTIDE SEQUENCE [LARGE SCALE GENOMIC DNA]</scope>
    <source>
        <strain evidence="4 5">DSM 46713</strain>
    </source>
</reference>
<dbReference type="InterPro" id="IPR010982">
    <property type="entry name" value="Lambda_DNA-bd_dom_sf"/>
</dbReference>
<feature type="domain" description="HTH cro/C1-type" evidence="3">
    <location>
        <begin position="10"/>
        <end position="64"/>
    </location>
</feature>
<sequence>MSSADRGLRVAQLRRLLAITQKDLAEATGTASANLSNIENGRAPLTTEMANRIAAATATPVEFFDQPATGILTADEMNFRKNTKVSARGTAFVEQSFSEIVRIADRLRDAPLRVSTFALPILSADEPVPLGRIEQAAEDFRRAAGLSPGDPVRNVIRTAERAGIAVAPISAPVDETEKLLAGHNGVSSTRGDRAVLSYISGSTGDRQRFTVAHEIGHIVLHKNRAVAIKLREQEAHHFAGAMFLPRDVASREISETLSLHGFMRLKAQYGLSIQAAIARGRTLGLISQERQRSLMIQISSRGWRKSEPVDVRPENPMLLWSQLVATFGPTPYLPAAKALGVAPGFLHDWIPERNSKSRPSSSGETQSSDNVVTLTSRKR</sequence>
<dbReference type="SUPFAM" id="SSF47413">
    <property type="entry name" value="lambda repressor-like DNA-binding domains"/>
    <property type="match status" value="1"/>
</dbReference>
<evidence type="ECO:0000256" key="1">
    <source>
        <dbReference type="ARBA" id="ARBA00007227"/>
    </source>
</evidence>
<name>A0ABS4ZVE3_9MYCO</name>
<evidence type="ECO:0000313" key="5">
    <source>
        <dbReference type="Proteomes" id="UP000694460"/>
    </source>
</evidence>
<evidence type="ECO:0000313" key="4">
    <source>
        <dbReference type="EMBL" id="MBP2453484.1"/>
    </source>
</evidence>
<protein>
    <submittedName>
        <fullName evidence="4">Zn-dependent peptidase ImmA (M78 family)/transcriptional regulator with XRE-family HTH domain</fullName>
    </submittedName>
</protein>
<dbReference type="Pfam" id="PF01381">
    <property type="entry name" value="HTH_3"/>
    <property type="match status" value="1"/>
</dbReference>
<dbReference type="PANTHER" id="PTHR43236">
    <property type="entry name" value="ANTITOXIN HIGA1"/>
    <property type="match status" value="1"/>
</dbReference>
<dbReference type="InterPro" id="IPR010359">
    <property type="entry name" value="IrrE_HExxH"/>
</dbReference>
<feature type="region of interest" description="Disordered" evidence="2">
    <location>
        <begin position="350"/>
        <end position="379"/>
    </location>
</feature>
<dbReference type="PANTHER" id="PTHR43236:SF1">
    <property type="entry name" value="BLL7220 PROTEIN"/>
    <property type="match status" value="1"/>
</dbReference>
<dbReference type="InterPro" id="IPR052345">
    <property type="entry name" value="Rad_response_metalloprotease"/>
</dbReference>
<dbReference type="RefSeq" id="WP_209918313.1">
    <property type="nucleotide sequence ID" value="NZ_JAGIOP010000002.1"/>
</dbReference>
<gene>
    <name evidence="4" type="ORF">JOF57_003397</name>
</gene>
<dbReference type="InterPro" id="IPR001387">
    <property type="entry name" value="Cro/C1-type_HTH"/>
</dbReference>
<dbReference type="EMBL" id="JAGIOP010000002">
    <property type="protein sequence ID" value="MBP2453484.1"/>
    <property type="molecule type" value="Genomic_DNA"/>
</dbReference>
<comment type="similarity">
    <text evidence="1">Belongs to the short-chain fatty acyl-CoA assimilation regulator (ScfR) family.</text>
</comment>
<organism evidence="4 5">
    <name type="scientific">Mycolicibacterium lutetiense</name>
    <dbReference type="NCBI Taxonomy" id="1641992"/>
    <lineage>
        <taxon>Bacteria</taxon>
        <taxon>Bacillati</taxon>
        <taxon>Actinomycetota</taxon>
        <taxon>Actinomycetes</taxon>
        <taxon>Mycobacteriales</taxon>
        <taxon>Mycobacteriaceae</taxon>
        <taxon>Mycolicibacterium</taxon>
    </lineage>
</organism>
<evidence type="ECO:0000259" key="3">
    <source>
        <dbReference type="PROSITE" id="PS50943"/>
    </source>
</evidence>
<feature type="compositionally biased region" description="Polar residues" evidence="2">
    <location>
        <begin position="357"/>
        <end position="379"/>
    </location>
</feature>
<dbReference type="SMART" id="SM00530">
    <property type="entry name" value="HTH_XRE"/>
    <property type="match status" value="1"/>
</dbReference>
<evidence type="ECO:0000256" key="2">
    <source>
        <dbReference type="SAM" id="MobiDB-lite"/>
    </source>
</evidence>
<dbReference type="Pfam" id="PF06114">
    <property type="entry name" value="Peptidase_M78"/>
    <property type="match status" value="1"/>
</dbReference>
<keyword evidence="5" id="KW-1185">Reference proteome</keyword>
<dbReference type="Gene3D" id="1.10.260.40">
    <property type="entry name" value="lambda repressor-like DNA-binding domains"/>
    <property type="match status" value="1"/>
</dbReference>
<accession>A0ABS4ZVE3</accession>
<comment type="caution">
    <text evidence="4">The sequence shown here is derived from an EMBL/GenBank/DDBJ whole genome shotgun (WGS) entry which is preliminary data.</text>
</comment>
<dbReference type="PROSITE" id="PS50943">
    <property type="entry name" value="HTH_CROC1"/>
    <property type="match status" value="1"/>
</dbReference>
<dbReference type="CDD" id="cd00093">
    <property type="entry name" value="HTH_XRE"/>
    <property type="match status" value="1"/>
</dbReference>
<proteinExistence type="inferred from homology"/>